<evidence type="ECO:0000313" key="8">
    <source>
        <dbReference type="Proteomes" id="UP000688137"/>
    </source>
</evidence>
<dbReference type="GO" id="GO:0004674">
    <property type="term" value="F:protein serine/threonine kinase activity"/>
    <property type="evidence" value="ECO:0007669"/>
    <property type="project" value="UniProtKB-EC"/>
</dbReference>
<dbReference type="PROSITE" id="PS50011">
    <property type="entry name" value="PROTEIN_KINASE_DOM"/>
    <property type="match status" value="1"/>
</dbReference>
<sequence>MYWNHDPEEEFELLELIGEGAYATVYKGRHKEDGQIVAIKIIPMVDEIENLVQEIKILKDCQHPNIVSFLGSYYKDSNLWLIMEYCQGGSVLGLMEVMDRGLNQEEISGIMYSTLLGIEYLHQNKKIHRDIKAGNILLDHKGQVKLADFGVAAQLTYSCADKGTFIGTPFWMSPEVISKSRYNQLTDIWSLGVTAIELAEGTPPYSHIHPVRAMFAIKNNPPMGLTKPEQWSKEFNQFVQDCLRVEVNERPTAQQLLQYTFIKQGKQHLKKLLNLVEQYSKQLQEARLNKLQKNENSQQSIKDQVPLTIISNCEQIDDDNEISNVDYGTLVIKDQMIQIKEEPDFLKWNKMDQQISDHQKKKVEHQKELSLEAQIQNMNLEERKRLKNQIEQQMNEELEQIKKKYSSKLDLLNIKIKEEEDKRKQQYQPLNLPFSFQVSQEVLQQLANVKTPLIKSQQVKQVKPPPFEFIPKQKL</sequence>
<dbReference type="OMA" id="SNLWLIM"/>
<keyword evidence="3 4" id="KW-0067">ATP-binding</keyword>
<organism evidence="7 8">
    <name type="scientific">Paramecium primaurelia</name>
    <dbReference type="NCBI Taxonomy" id="5886"/>
    <lineage>
        <taxon>Eukaryota</taxon>
        <taxon>Sar</taxon>
        <taxon>Alveolata</taxon>
        <taxon>Ciliophora</taxon>
        <taxon>Intramacronucleata</taxon>
        <taxon>Oligohymenophorea</taxon>
        <taxon>Peniculida</taxon>
        <taxon>Parameciidae</taxon>
        <taxon>Paramecium</taxon>
    </lineage>
</organism>
<dbReference type="Proteomes" id="UP000688137">
    <property type="component" value="Unassembled WGS sequence"/>
</dbReference>
<feature type="binding site" evidence="4">
    <location>
        <position position="40"/>
    </location>
    <ligand>
        <name>ATP</name>
        <dbReference type="ChEBI" id="CHEBI:30616"/>
    </ligand>
</feature>
<evidence type="ECO:0000256" key="3">
    <source>
        <dbReference type="ARBA" id="ARBA00022840"/>
    </source>
</evidence>
<evidence type="ECO:0000313" key="7">
    <source>
        <dbReference type="EMBL" id="CAD8112200.1"/>
    </source>
</evidence>
<proteinExistence type="predicted"/>
<reference evidence="7" key="1">
    <citation type="submission" date="2021-01" db="EMBL/GenBank/DDBJ databases">
        <authorList>
            <consortium name="Genoscope - CEA"/>
            <person name="William W."/>
        </authorList>
    </citation>
    <scope>NUCLEOTIDE SEQUENCE</scope>
</reference>
<dbReference type="EC" id="2.7.11.1" evidence="1"/>
<comment type="caution">
    <text evidence="7">The sequence shown here is derived from an EMBL/GenBank/DDBJ whole genome shotgun (WGS) entry which is preliminary data.</text>
</comment>
<dbReference type="FunFam" id="3.30.200.20:FF:000042">
    <property type="entry name" value="Aurora kinase A"/>
    <property type="match status" value="1"/>
</dbReference>
<dbReference type="PROSITE" id="PS00107">
    <property type="entry name" value="PROTEIN_KINASE_ATP"/>
    <property type="match status" value="1"/>
</dbReference>
<dbReference type="PANTHER" id="PTHR48012:SF2">
    <property type="entry name" value="STERILE20-LIKE KINASE, ISOFORM B"/>
    <property type="match status" value="1"/>
</dbReference>
<evidence type="ECO:0000256" key="1">
    <source>
        <dbReference type="ARBA" id="ARBA00012513"/>
    </source>
</evidence>
<dbReference type="FunFam" id="1.10.510.10:FF:001091">
    <property type="entry name" value="STE family protein kinase"/>
    <property type="match status" value="1"/>
</dbReference>
<evidence type="ECO:0000256" key="2">
    <source>
        <dbReference type="ARBA" id="ARBA00022741"/>
    </source>
</evidence>
<keyword evidence="5" id="KW-0175">Coiled coil</keyword>
<gene>
    <name evidence="7" type="ORF">PPRIM_AZ9-3.1.T1500085</name>
</gene>
<dbReference type="InterPro" id="IPR050629">
    <property type="entry name" value="STE20/SPS1-PAK"/>
</dbReference>
<keyword evidence="8" id="KW-1185">Reference proteome</keyword>
<dbReference type="PANTHER" id="PTHR48012">
    <property type="entry name" value="STERILE20-LIKE KINASE, ISOFORM B-RELATED"/>
    <property type="match status" value="1"/>
</dbReference>
<feature type="domain" description="Protein kinase" evidence="6">
    <location>
        <begin position="11"/>
        <end position="262"/>
    </location>
</feature>
<dbReference type="GO" id="GO:0005524">
    <property type="term" value="F:ATP binding"/>
    <property type="evidence" value="ECO:0007669"/>
    <property type="project" value="UniProtKB-UniRule"/>
</dbReference>
<dbReference type="GO" id="GO:0005737">
    <property type="term" value="C:cytoplasm"/>
    <property type="evidence" value="ECO:0007669"/>
    <property type="project" value="TreeGrafter"/>
</dbReference>
<dbReference type="SMART" id="SM00220">
    <property type="entry name" value="S_TKc"/>
    <property type="match status" value="1"/>
</dbReference>
<name>A0A8S1QCQ6_PARPR</name>
<keyword evidence="2 4" id="KW-0547">Nucleotide-binding</keyword>
<evidence type="ECO:0000256" key="5">
    <source>
        <dbReference type="SAM" id="Coils"/>
    </source>
</evidence>
<evidence type="ECO:0000256" key="4">
    <source>
        <dbReference type="PROSITE-ProRule" id="PRU10141"/>
    </source>
</evidence>
<dbReference type="InterPro" id="IPR017441">
    <property type="entry name" value="Protein_kinase_ATP_BS"/>
</dbReference>
<protein>
    <recommendedName>
        <fullName evidence="1">non-specific serine/threonine protein kinase</fullName>
        <ecNumber evidence="1">2.7.11.1</ecNumber>
    </recommendedName>
</protein>
<evidence type="ECO:0000259" key="6">
    <source>
        <dbReference type="PROSITE" id="PS50011"/>
    </source>
</evidence>
<feature type="coiled-coil region" evidence="5">
    <location>
        <begin position="376"/>
        <end position="422"/>
    </location>
</feature>
<dbReference type="InterPro" id="IPR000719">
    <property type="entry name" value="Prot_kinase_dom"/>
</dbReference>
<feature type="coiled-coil region" evidence="5">
    <location>
        <begin position="262"/>
        <end position="296"/>
    </location>
</feature>
<dbReference type="AlphaFoldDB" id="A0A8S1QCQ6"/>
<dbReference type="EMBL" id="CAJJDM010000155">
    <property type="protein sequence ID" value="CAD8112200.1"/>
    <property type="molecule type" value="Genomic_DNA"/>
</dbReference>
<dbReference type="Pfam" id="PF00069">
    <property type="entry name" value="Pkinase"/>
    <property type="match status" value="1"/>
</dbReference>
<accession>A0A8S1QCQ6</accession>